<evidence type="ECO:0000256" key="11">
    <source>
        <dbReference type="ARBA" id="ARBA00023049"/>
    </source>
</evidence>
<evidence type="ECO:0000256" key="1">
    <source>
        <dbReference type="ARBA" id="ARBA00001947"/>
    </source>
</evidence>
<keyword evidence="6 13" id="KW-0812">Transmembrane</keyword>
<dbReference type="GO" id="GO:0008237">
    <property type="term" value="F:metallopeptidase activity"/>
    <property type="evidence" value="ECO:0007669"/>
    <property type="project" value="UniProtKB-KW"/>
</dbReference>
<keyword evidence="7" id="KW-0479">Metal-binding</keyword>
<sequence length="209" mass="23512">MFTNFFSQEFIYWVIVAVPSILVASTVHEYAHAYVAFRLGDATAKAEGRLTLNPIKHIDPIGALFMILFRFGWSKPVPINEYSFSNREVGTALVAFAGPLSNLIMAALTGLINFLFIKDSNSLIAFLLYTFAIINIALAVFNLLPVPPLDGHKIVRAFLPKGIRYYWEKMEKYSILIILLIILPFSPVRDILFNFIGTVLDTFLSILGF</sequence>
<dbReference type="InterPro" id="IPR044537">
    <property type="entry name" value="Rip2-like"/>
</dbReference>
<name>A0A1F4UMG1_9BACT</name>
<feature type="transmembrane region" description="Helical" evidence="13">
    <location>
        <begin position="173"/>
        <end position="192"/>
    </location>
</feature>
<keyword evidence="4" id="KW-1003">Cell membrane</keyword>
<evidence type="ECO:0000313" key="16">
    <source>
        <dbReference type="Proteomes" id="UP000177434"/>
    </source>
</evidence>
<feature type="transmembrane region" description="Helical" evidence="13">
    <location>
        <begin position="12"/>
        <end position="37"/>
    </location>
</feature>
<keyword evidence="12 13" id="KW-0472">Membrane</keyword>
<evidence type="ECO:0000256" key="8">
    <source>
        <dbReference type="ARBA" id="ARBA00022801"/>
    </source>
</evidence>
<protein>
    <recommendedName>
        <fullName evidence="14">Peptidase M50 domain-containing protein</fullName>
    </recommendedName>
</protein>
<keyword evidence="8" id="KW-0378">Hydrolase</keyword>
<keyword evidence="9" id="KW-0862">Zinc</keyword>
<evidence type="ECO:0000256" key="4">
    <source>
        <dbReference type="ARBA" id="ARBA00022475"/>
    </source>
</evidence>
<gene>
    <name evidence="15" type="ORF">A2400_02060</name>
</gene>
<proteinExistence type="inferred from homology"/>
<evidence type="ECO:0000256" key="10">
    <source>
        <dbReference type="ARBA" id="ARBA00022989"/>
    </source>
</evidence>
<dbReference type="PANTHER" id="PTHR35864">
    <property type="entry name" value="ZINC METALLOPROTEASE MJ0611-RELATED"/>
    <property type="match status" value="1"/>
</dbReference>
<evidence type="ECO:0000256" key="7">
    <source>
        <dbReference type="ARBA" id="ARBA00022723"/>
    </source>
</evidence>
<dbReference type="GO" id="GO:0005886">
    <property type="term" value="C:plasma membrane"/>
    <property type="evidence" value="ECO:0007669"/>
    <property type="project" value="UniProtKB-SubCell"/>
</dbReference>
<dbReference type="GO" id="GO:0006508">
    <property type="term" value="P:proteolysis"/>
    <property type="evidence" value="ECO:0007669"/>
    <property type="project" value="UniProtKB-KW"/>
</dbReference>
<evidence type="ECO:0000256" key="3">
    <source>
        <dbReference type="ARBA" id="ARBA00007931"/>
    </source>
</evidence>
<keyword evidence="5" id="KW-0645">Protease</keyword>
<comment type="similarity">
    <text evidence="3">Belongs to the peptidase M50B family.</text>
</comment>
<dbReference type="GO" id="GO:0046872">
    <property type="term" value="F:metal ion binding"/>
    <property type="evidence" value="ECO:0007669"/>
    <property type="project" value="UniProtKB-KW"/>
</dbReference>
<organism evidence="15 16">
    <name type="scientific">candidate division WS6 bacterium RIFOXYB1_FULL_33_14</name>
    <dbReference type="NCBI Taxonomy" id="1817896"/>
    <lineage>
        <taxon>Bacteria</taxon>
        <taxon>Candidatus Dojkabacteria</taxon>
    </lineage>
</organism>
<dbReference type="InterPro" id="IPR052348">
    <property type="entry name" value="Metallopeptidase_M50B"/>
</dbReference>
<keyword evidence="11" id="KW-0482">Metalloprotease</keyword>
<dbReference type="EMBL" id="MEUN01000009">
    <property type="protein sequence ID" value="OGC45393.1"/>
    <property type="molecule type" value="Genomic_DNA"/>
</dbReference>
<dbReference type="InterPro" id="IPR008915">
    <property type="entry name" value="Peptidase_M50"/>
</dbReference>
<comment type="caution">
    <text evidence="15">The sequence shown here is derived from an EMBL/GenBank/DDBJ whole genome shotgun (WGS) entry which is preliminary data.</text>
</comment>
<evidence type="ECO:0000256" key="2">
    <source>
        <dbReference type="ARBA" id="ARBA00004651"/>
    </source>
</evidence>
<evidence type="ECO:0000256" key="5">
    <source>
        <dbReference type="ARBA" id="ARBA00022670"/>
    </source>
</evidence>
<dbReference type="AlphaFoldDB" id="A0A1F4UMG1"/>
<dbReference type="PANTHER" id="PTHR35864:SF1">
    <property type="entry name" value="ZINC METALLOPROTEASE YWHC-RELATED"/>
    <property type="match status" value="1"/>
</dbReference>
<evidence type="ECO:0000256" key="9">
    <source>
        <dbReference type="ARBA" id="ARBA00022833"/>
    </source>
</evidence>
<feature type="transmembrane region" description="Helical" evidence="13">
    <location>
        <begin position="93"/>
        <end position="116"/>
    </location>
</feature>
<evidence type="ECO:0000259" key="14">
    <source>
        <dbReference type="Pfam" id="PF02163"/>
    </source>
</evidence>
<reference evidence="15 16" key="1">
    <citation type="journal article" date="2016" name="Nat. Commun.">
        <title>Thousands of microbial genomes shed light on interconnected biogeochemical processes in an aquifer system.</title>
        <authorList>
            <person name="Anantharaman K."/>
            <person name="Brown C.T."/>
            <person name="Hug L.A."/>
            <person name="Sharon I."/>
            <person name="Castelle C.J."/>
            <person name="Probst A.J."/>
            <person name="Thomas B.C."/>
            <person name="Singh A."/>
            <person name="Wilkins M.J."/>
            <person name="Karaoz U."/>
            <person name="Brodie E.L."/>
            <person name="Williams K.H."/>
            <person name="Hubbard S.S."/>
            <person name="Banfield J.F."/>
        </authorList>
    </citation>
    <scope>NUCLEOTIDE SEQUENCE [LARGE SCALE GENOMIC DNA]</scope>
</reference>
<evidence type="ECO:0000256" key="6">
    <source>
        <dbReference type="ARBA" id="ARBA00022692"/>
    </source>
</evidence>
<feature type="transmembrane region" description="Helical" evidence="13">
    <location>
        <begin position="123"/>
        <end position="144"/>
    </location>
</feature>
<keyword evidence="10 13" id="KW-1133">Transmembrane helix</keyword>
<accession>A0A1F4UMG1</accession>
<comment type="cofactor">
    <cofactor evidence="1">
        <name>Zn(2+)</name>
        <dbReference type="ChEBI" id="CHEBI:29105"/>
    </cofactor>
</comment>
<dbReference type="Proteomes" id="UP000177434">
    <property type="component" value="Unassembled WGS sequence"/>
</dbReference>
<dbReference type="CDD" id="cd06158">
    <property type="entry name" value="S2P-M50_like_1"/>
    <property type="match status" value="1"/>
</dbReference>
<feature type="transmembrane region" description="Helical" evidence="13">
    <location>
        <begin position="57"/>
        <end position="73"/>
    </location>
</feature>
<feature type="domain" description="Peptidase M50" evidence="14">
    <location>
        <begin position="118"/>
        <end position="182"/>
    </location>
</feature>
<comment type="subcellular location">
    <subcellularLocation>
        <location evidence="2">Cell membrane</location>
        <topology evidence="2">Multi-pass membrane protein</topology>
    </subcellularLocation>
</comment>
<evidence type="ECO:0000313" key="15">
    <source>
        <dbReference type="EMBL" id="OGC45393.1"/>
    </source>
</evidence>
<evidence type="ECO:0000256" key="12">
    <source>
        <dbReference type="ARBA" id="ARBA00023136"/>
    </source>
</evidence>
<dbReference type="Pfam" id="PF02163">
    <property type="entry name" value="Peptidase_M50"/>
    <property type="match status" value="1"/>
</dbReference>
<evidence type="ECO:0000256" key="13">
    <source>
        <dbReference type="SAM" id="Phobius"/>
    </source>
</evidence>